<keyword evidence="3 6" id="KW-1133">Transmembrane helix</keyword>
<proteinExistence type="predicted"/>
<dbReference type="RefSeq" id="WP_163635055.1">
    <property type="nucleotide sequence ID" value="NZ_JAAAMI010000004.1"/>
</dbReference>
<keyword evidence="2 6" id="KW-0812">Transmembrane</keyword>
<dbReference type="PANTHER" id="PTHR30386:SF26">
    <property type="entry name" value="TRANSPORT PROTEIN COMB"/>
    <property type="match status" value="1"/>
</dbReference>
<evidence type="ECO:0000256" key="3">
    <source>
        <dbReference type="ARBA" id="ARBA00022989"/>
    </source>
</evidence>
<evidence type="ECO:0000256" key="1">
    <source>
        <dbReference type="ARBA" id="ARBA00004167"/>
    </source>
</evidence>
<gene>
    <name evidence="7" type="ORF">GTK07_09690</name>
</gene>
<feature type="coiled-coil region" evidence="5">
    <location>
        <begin position="174"/>
        <end position="208"/>
    </location>
</feature>
<evidence type="ECO:0000256" key="2">
    <source>
        <dbReference type="ARBA" id="ARBA00022692"/>
    </source>
</evidence>
<protein>
    <submittedName>
        <fullName evidence="7">HlyD family efflux transporter periplasmic adaptor subunit</fullName>
    </submittedName>
</protein>
<dbReference type="EMBL" id="JAAAMI010000004">
    <property type="protein sequence ID" value="NDV43593.1"/>
    <property type="molecule type" value="Genomic_DNA"/>
</dbReference>
<dbReference type="PRINTS" id="PR01490">
    <property type="entry name" value="RTXTOXIND"/>
</dbReference>
<comment type="subcellular location">
    <subcellularLocation>
        <location evidence="1">Membrane</location>
        <topology evidence="1">Single-pass membrane protein</topology>
    </subcellularLocation>
</comment>
<name>A0A6I5KT16_9FLAO</name>
<evidence type="ECO:0000256" key="5">
    <source>
        <dbReference type="SAM" id="Coils"/>
    </source>
</evidence>
<evidence type="ECO:0000256" key="4">
    <source>
        <dbReference type="ARBA" id="ARBA00023136"/>
    </source>
</evidence>
<dbReference type="AlphaFoldDB" id="A0A6I5KT16"/>
<dbReference type="Gene3D" id="1.10.287.470">
    <property type="entry name" value="Helix hairpin bin"/>
    <property type="match status" value="1"/>
</dbReference>
<dbReference type="InterPro" id="IPR050739">
    <property type="entry name" value="MFP"/>
</dbReference>
<keyword evidence="8" id="KW-1185">Reference proteome</keyword>
<comment type="caution">
    <text evidence="7">The sequence shown here is derived from an EMBL/GenBank/DDBJ whole genome shotgun (WGS) entry which is preliminary data.</text>
</comment>
<dbReference type="Gene3D" id="2.40.30.170">
    <property type="match status" value="1"/>
</dbReference>
<dbReference type="GO" id="GO:0016020">
    <property type="term" value="C:membrane"/>
    <property type="evidence" value="ECO:0007669"/>
    <property type="project" value="UniProtKB-SubCell"/>
</dbReference>
<organism evidence="7 8">
    <name type="scientific">Flagellimonas sediminis</name>
    <dbReference type="NCBI Taxonomy" id="2696468"/>
    <lineage>
        <taxon>Bacteria</taxon>
        <taxon>Pseudomonadati</taxon>
        <taxon>Bacteroidota</taxon>
        <taxon>Flavobacteriia</taxon>
        <taxon>Flavobacteriales</taxon>
        <taxon>Flavobacteriaceae</taxon>
        <taxon>Flagellimonas</taxon>
    </lineage>
</organism>
<evidence type="ECO:0000313" key="7">
    <source>
        <dbReference type="EMBL" id="NDV43593.1"/>
    </source>
</evidence>
<feature type="transmembrane region" description="Helical" evidence="6">
    <location>
        <begin position="28"/>
        <end position="50"/>
    </location>
</feature>
<dbReference type="Proteomes" id="UP000468707">
    <property type="component" value="Unassembled WGS sequence"/>
</dbReference>
<reference evidence="7 8" key="1">
    <citation type="submission" date="2020-01" db="EMBL/GenBank/DDBJ databases">
        <title>Muricauda sediminis sp.nov. 40Bstr401.</title>
        <authorList>
            <person name="Xue Z."/>
            <person name="Zhu S."/>
            <person name="Ren N."/>
            <person name="Chen T."/>
            <person name="Chen X."/>
            <person name="Chen J."/>
            <person name="Yang J."/>
        </authorList>
    </citation>
    <scope>NUCLEOTIDE SEQUENCE [LARGE SCALE GENOMIC DNA]</scope>
    <source>
        <strain evidence="7 8">40Bstr401</strain>
    </source>
</reference>
<keyword evidence="4 6" id="KW-0472">Membrane</keyword>
<evidence type="ECO:0000313" key="8">
    <source>
        <dbReference type="Proteomes" id="UP000468707"/>
    </source>
</evidence>
<keyword evidence="5" id="KW-0175">Coiled coil</keyword>
<evidence type="ECO:0000256" key="6">
    <source>
        <dbReference type="SAM" id="Phobius"/>
    </source>
</evidence>
<accession>A0A6I5KT16</accession>
<sequence>MEGKKDVIKLNLRSEEVQEILGTPPSWIVRWGITLVFAFVCILIALSFIINYPDFVSAKVLITTKNPTEKVVARSSGQIESFFVKNGDSVTKGEELAIIKNISNYGDLSLLMQIVDTINLVENGFQFPMETTSALTLGDIESSYLEFEKSYLEFTLLKELFPYENRLSGNKISLEEVRSQLSEQMEQKKILEEELNLKQIEYDRYKVLFQKGVISQQEFESKGLDFLQAKKSMNSTVISISQMREALSSANQDLRATYINKELEHARTRKNLLHSFNALKKAINDWRYQYVLSASIDGVVSFNEFWGTNQQVTEGDVVFTILPKKKSDFVGRLTIASQNAGKINVGQKVLIKLDNFPYQQFGMLIGIVENISISPDTQGNYVVYISLKDGMKTSYNQKIDFKQEMLGTAEIITEDLSLAERLFYKVKNLFSY</sequence>
<dbReference type="PANTHER" id="PTHR30386">
    <property type="entry name" value="MEMBRANE FUSION SUBUNIT OF EMRAB-TOLC MULTIDRUG EFFLUX PUMP"/>
    <property type="match status" value="1"/>
</dbReference>